<keyword evidence="3" id="KW-0456">Lyase</keyword>
<gene>
    <name evidence="5" type="ORF">ABR75_08265</name>
</gene>
<reference evidence="5 6" key="1">
    <citation type="submission" date="2015-10" db="EMBL/GenBank/DDBJ databases">
        <title>Metagenome-Assembled Genomes uncover a global brackish microbiome.</title>
        <authorList>
            <person name="Hugerth L.W."/>
            <person name="Larsson J."/>
            <person name="Alneberg J."/>
            <person name="Lindh M.V."/>
            <person name="Legrand C."/>
            <person name="Pinhassi J."/>
            <person name="Andersson A.F."/>
        </authorList>
    </citation>
    <scope>NUCLEOTIDE SEQUENCE [LARGE SCALE GENOMIC DNA]</scope>
    <source>
        <strain evidence="5">BACL6 MAG-120924-bin43</strain>
    </source>
</reference>
<evidence type="ECO:0000256" key="1">
    <source>
        <dbReference type="ARBA" id="ARBA00001933"/>
    </source>
</evidence>
<dbReference type="AlphaFoldDB" id="A0A0R2QKF9"/>
<comment type="cofactor">
    <cofactor evidence="1">
        <name>pyridoxal 5'-phosphate</name>
        <dbReference type="ChEBI" id="CHEBI:597326"/>
    </cofactor>
</comment>
<dbReference type="GO" id="GO:0009097">
    <property type="term" value="P:isoleucine biosynthetic process"/>
    <property type="evidence" value="ECO:0007669"/>
    <property type="project" value="TreeGrafter"/>
</dbReference>
<dbReference type="GO" id="GO:0003941">
    <property type="term" value="F:L-serine ammonia-lyase activity"/>
    <property type="evidence" value="ECO:0007669"/>
    <property type="project" value="TreeGrafter"/>
</dbReference>
<comment type="caution">
    <text evidence="5">The sequence shown here is derived from an EMBL/GenBank/DDBJ whole genome shotgun (WGS) entry which is preliminary data.</text>
</comment>
<organism evidence="5 6">
    <name type="scientific">Acidimicrobiia bacterium BACL6 MAG-120924-bin43</name>
    <dbReference type="NCBI Taxonomy" id="1655583"/>
    <lineage>
        <taxon>Bacteria</taxon>
        <taxon>Bacillati</taxon>
        <taxon>Actinomycetota</taxon>
        <taxon>Acidimicrobiia</taxon>
        <taxon>acIV cluster</taxon>
    </lineage>
</organism>
<evidence type="ECO:0000313" key="6">
    <source>
        <dbReference type="Proteomes" id="UP000051017"/>
    </source>
</evidence>
<dbReference type="GO" id="GO:0006567">
    <property type="term" value="P:L-threonine catabolic process"/>
    <property type="evidence" value="ECO:0007669"/>
    <property type="project" value="TreeGrafter"/>
</dbReference>
<name>A0A0R2QKF9_9ACTN</name>
<dbReference type="Proteomes" id="UP000051017">
    <property type="component" value="Unassembled WGS sequence"/>
</dbReference>
<proteinExistence type="predicted"/>
<accession>A0A0R2QKF9</accession>
<sequence length="321" mass="34652">MTAHRLSIENIERSARTIDPVFLHSPQYNCEPLSTELGCELTLKVETPNPIRSFKGRGADFFMQENVTALSGRDLVCATAGNFGQAMAYVCRAHKRSLIIYCATNANPLKVDRMRSMGAEVRQLGDNFDAAKENAKKFCAETGAYFVEDGRDIAISEGAGSIAVELMQQRTFDAVLVPLGNGALIGGVSRYIKHITPDVQIIGVSSATADAMEASWRLGTVIERPSANTIADGIAVRTPVPEALNDMKGLVDDVLLVSEDALKHAMKLVFDKAGLIIEPAGIAGVSAILEHAHLKKMRLATILCGSNLTPTQVNDWLIDKV</sequence>
<keyword evidence="2" id="KW-0663">Pyridoxal phosphate</keyword>
<dbReference type="Gene3D" id="3.40.50.1100">
    <property type="match status" value="2"/>
</dbReference>
<dbReference type="InterPro" id="IPR050147">
    <property type="entry name" value="Ser/Thr_Dehydratase"/>
</dbReference>
<dbReference type="PANTHER" id="PTHR48078">
    <property type="entry name" value="THREONINE DEHYDRATASE, MITOCHONDRIAL-RELATED"/>
    <property type="match status" value="1"/>
</dbReference>
<evidence type="ECO:0000256" key="3">
    <source>
        <dbReference type="ARBA" id="ARBA00023239"/>
    </source>
</evidence>
<dbReference type="GO" id="GO:0004794">
    <property type="term" value="F:threonine deaminase activity"/>
    <property type="evidence" value="ECO:0007669"/>
    <property type="project" value="TreeGrafter"/>
</dbReference>
<dbReference type="Pfam" id="PF00291">
    <property type="entry name" value="PALP"/>
    <property type="match status" value="1"/>
</dbReference>
<evidence type="ECO:0000313" key="5">
    <source>
        <dbReference type="EMBL" id="KRO49584.1"/>
    </source>
</evidence>
<protein>
    <recommendedName>
        <fullName evidence="4">Tryptophan synthase beta chain-like PALP domain-containing protein</fullName>
    </recommendedName>
</protein>
<evidence type="ECO:0000259" key="4">
    <source>
        <dbReference type="Pfam" id="PF00291"/>
    </source>
</evidence>
<dbReference type="EMBL" id="LIBJ01000001">
    <property type="protein sequence ID" value="KRO49584.1"/>
    <property type="molecule type" value="Genomic_DNA"/>
</dbReference>
<evidence type="ECO:0000256" key="2">
    <source>
        <dbReference type="ARBA" id="ARBA00022898"/>
    </source>
</evidence>
<dbReference type="PANTHER" id="PTHR48078:SF17">
    <property type="entry name" value="THREONINE DEHYDRATASE"/>
    <property type="match status" value="1"/>
</dbReference>
<dbReference type="InterPro" id="IPR036052">
    <property type="entry name" value="TrpB-like_PALP_sf"/>
</dbReference>
<feature type="domain" description="Tryptophan synthase beta chain-like PALP" evidence="4">
    <location>
        <begin position="26"/>
        <end position="305"/>
    </location>
</feature>
<dbReference type="GO" id="GO:0006565">
    <property type="term" value="P:L-serine catabolic process"/>
    <property type="evidence" value="ECO:0007669"/>
    <property type="project" value="TreeGrafter"/>
</dbReference>
<dbReference type="InterPro" id="IPR001926">
    <property type="entry name" value="TrpB-like_PALP"/>
</dbReference>
<dbReference type="SUPFAM" id="SSF53686">
    <property type="entry name" value="Tryptophan synthase beta subunit-like PLP-dependent enzymes"/>
    <property type="match status" value="1"/>
</dbReference>